<dbReference type="SUPFAM" id="SSF55874">
    <property type="entry name" value="ATPase domain of HSP90 chaperone/DNA topoisomerase II/histidine kinase"/>
    <property type="match status" value="1"/>
</dbReference>
<dbReference type="Proteomes" id="UP000184383">
    <property type="component" value="Unassembled WGS sequence"/>
</dbReference>
<keyword evidence="2" id="KW-1185">Reference proteome</keyword>
<reference evidence="2" key="1">
    <citation type="journal article" date="2017" name="Genome Biol.">
        <title>Comparative genomics reveals high biological diversity and specific adaptations in the industrially and medically important fungal genus Aspergillus.</title>
        <authorList>
            <person name="de Vries R.P."/>
            <person name="Riley R."/>
            <person name="Wiebenga A."/>
            <person name="Aguilar-Osorio G."/>
            <person name="Amillis S."/>
            <person name="Uchima C.A."/>
            <person name="Anderluh G."/>
            <person name="Asadollahi M."/>
            <person name="Askin M."/>
            <person name="Barry K."/>
            <person name="Battaglia E."/>
            <person name="Bayram O."/>
            <person name="Benocci T."/>
            <person name="Braus-Stromeyer S.A."/>
            <person name="Caldana C."/>
            <person name="Canovas D."/>
            <person name="Cerqueira G.C."/>
            <person name="Chen F."/>
            <person name="Chen W."/>
            <person name="Choi C."/>
            <person name="Clum A."/>
            <person name="Dos Santos R.A."/>
            <person name="Damasio A.R."/>
            <person name="Diallinas G."/>
            <person name="Emri T."/>
            <person name="Fekete E."/>
            <person name="Flipphi M."/>
            <person name="Freyberg S."/>
            <person name="Gallo A."/>
            <person name="Gournas C."/>
            <person name="Habgood R."/>
            <person name="Hainaut M."/>
            <person name="Harispe M.L."/>
            <person name="Henrissat B."/>
            <person name="Hilden K.S."/>
            <person name="Hope R."/>
            <person name="Hossain A."/>
            <person name="Karabika E."/>
            <person name="Karaffa L."/>
            <person name="Karanyi Z."/>
            <person name="Krasevec N."/>
            <person name="Kuo A."/>
            <person name="Kusch H."/>
            <person name="LaButti K."/>
            <person name="Lagendijk E.L."/>
            <person name="Lapidus A."/>
            <person name="Levasseur A."/>
            <person name="Lindquist E."/>
            <person name="Lipzen A."/>
            <person name="Logrieco A.F."/>
            <person name="MacCabe A."/>
            <person name="Maekelae M.R."/>
            <person name="Malavazi I."/>
            <person name="Melin P."/>
            <person name="Meyer V."/>
            <person name="Mielnichuk N."/>
            <person name="Miskei M."/>
            <person name="Molnar A.P."/>
            <person name="Mule G."/>
            <person name="Ngan C.Y."/>
            <person name="Orejas M."/>
            <person name="Orosz E."/>
            <person name="Ouedraogo J.P."/>
            <person name="Overkamp K.M."/>
            <person name="Park H.-S."/>
            <person name="Perrone G."/>
            <person name="Piumi F."/>
            <person name="Punt P.J."/>
            <person name="Ram A.F."/>
            <person name="Ramon A."/>
            <person name="Rauscher S."/>
            <person name="Record E."/>
            <person name="Riano-Pachon D.M."/>
            <person name="Robert V."/>
            <person name="Roehrig J."/>
            <person name="Ruller R."/>
            <person name="Salamov A."/>
            <person name="Salih N.S."/>
            <person name="Samson R.A."/>
            <person name="Sandor E."/>
            <person name="Sanguinetti M."/>
            <person name="Schuetze T."/>
            <person name="Sepcic K."/>
            <person name="Shelest E."/>
            <person name="Sherlock G."/>
            <person name="Sophianopoulou V."/>
            <person name="Squina F.M."/>
            <person name="Sun H."/>
            <person name="Susca A."/>
            <person name="Todd R.B."/>
            <person name="Tsang A."/>
            <person name="Unkles S.E."/>
            <person name="van de Wiele N."/>
            <person name="van Rossen-Uffink D."/>
            <person name="Oliveira J.V."/>
            <person name="Vesth T.C."/>
            <person name="Visser J."/>
            <person name="Yu J.-H."/>
            <person name="Zhou M."/>
            <person name="Andersen M.R."/>
            <person name="Archer D.B."/>
            <person name="Baker S.E."/>
            <person name="Benoit I."/>
            <person name="Brakhage A.A."/>
            <person name="Braus G.H."/>
            <person name="Fischer R."/>
            <person name="Frisvad J.C."/>
            <person name="Goldman G.H."/>
            <person name="Houbraken J."/>
            <person name="Oakley B."/>
            <person name="Pocsi I."/>
            <person name="Scazzocchio C."/>
            <person name="Seiboth B."/>
            <person name="vanKuyk P.A."/>
            <person name="Wortman J."/>
            <person name="Dyer P.S."/>
            <person name="Grigoriev I.V."/>
        </authorList>
    </citation>
    <scope>NUCLEOTIDE SEQUENCE [LARGE SCALE GENOMIC DNA]</scope>
    <source>
        <strain evidence="2">DTO 134E9</strain>
    </source>
</reference>
<dbReference type="EMBL" id="KV878214">
    <property type="protein sequence ID" value="OJJ33410.1"/>
    <property type="molecule type" value="Genomic_DNA"/>
</dbReference>
<proteinExistence type="predicted"/>
<dbReference type="InterPro" id="IPR036890">
    <property type="entry name" value="HATPase_C_sf"/>
</dbReference>
<dbReference type="Gene3D" id="3.30.565.10">
    <property type="entry name" value="Histidine kinase-like ATPase, C-terminal domain"/>
    <property type="match status" value="1"/>
</dbReference>
<dbReference type="PANTHER" id="PTHR32387">
    <property type="entry name" value="WU:FJ29H11"/>
    <property type="match status" value="1"/>
</dbReference>
<dbReference type="STRING" id="1073089.A0A1L9RER7"/>
<dbReference type="NCBIfam" id="NF047352">
    <property type="entry name" value="P_loop_sacsin"/>
    <property type="match status" value="1"/>
</dbReference>
<dbReference type="RefSeq" id="XP_040687087.1">
    <property type="nucleotide sequence ID" value="XM_040832098.1"/>
</dbReference>
<dbReference type="OrthoDB" id="1262810at2759"/>
<evidence type="ECO:0008006" key="3">
    <source>
        <dbReference type="Google" id="ProtNLM"/>
    </source>
</evidence>
<organism evidence="1 2">
    <name type="scientific">Aspergillus wentii DTO 134E9</name>
    <dbReference type="NCBI Taxonomy" id="1073089"/>
    <lineage>
        <taxon>Eukaryota</taxon>
        <taxon>Fungi</taxon>
        <taxon>Dikarya</taxon>
        <taxon>Ascomycota</taxon>
        <taxon>Pezizomycotina</taxon>
        <taxon>Eurotiomycetes</taxon>
        <taxon>Eurotiomycetidae</taxon>
        <taxon>Eurotiales</taxon>
        <taxon>Aspergillaceae</taxon>
        <taxon>Aspergillus</taxon>
        <taxon>Aspergillus subgen. Cremei</taxon>
    </lineage>
</organism>
<evidence type="ECO:0000313" key="1">
    <source>
        <dbReference type="EMBL" id="OJJ33410.1"/>
    </source>
</evidence>
<dbReference type="VEuPathDB" id="FungiDB:ASPWEDRAFT_185791"/>
<dbReference type="InterPro" id="IPR052957">
    <property type="entry name" value="Auxin_embryo_med"/>
</dbReference>
<name>A0A1L9RER7_ASPWE</name>
<dbReference type="PANTHER" id="PTHR32387:SF0">
    <property type="entry name" value="PROTEIN NO VEIN"/>
    <property type="match status" value="1"/>
</dbReference>
<protein>
    <recommendedName>
        <fullName evidence="3">Protein NO VEIN C-terminal domain-containing protein</fullName>
    </recommendedName>
</protein>
<accession>A0A1L9RER7</accession>
<sequence length="1684" mass="192519">MASRESARELVKSITREQGFLGEEVLGRMDPDTRRQVEEAMLRKDEMIGSSVMTLAKNLYNSSARFVFEMLQNADDNSYTRARARSEVPFVSFRVYPRRIVVECNEDGFTYENLVAVCDVGKSSKSGAQGYIGEKGIGFKSVFMVAWKVHIQSGEFSFCFQHKMGDSGMGMISPIWQEAEDQPPGSLTRITLFLHEAGSDEILSKQRETTLRQFEDLRATFLLFMKNLGKIEVKVYDMEEVSWTIYSMEHQSESHVKLRKNTIQDGKTREVTQHFHITKETAIGLPKSENRTYTDAELSNHACSQAEIVLAFPLTPDSIPIIEAQEVFAFLPIRNMGFPFLIQSDFVTDASRQDIVRSSARNLGMLNCIAQVFVRAVSQFCQHPTLRYQWMRYLPQAKGHSWDSFWVKLVDDIRDRLKVSPVLWVKSHSQLRCITDIRRIPAEMLDRNGDPLLPDLELEQYPASEYFAKDLDLLKGRGLVAMGPNSFISRVRQDLNRGQSSMIRSQTDDDWHYRVARVLVSAWSKPERRKSITSLQLIPLIGGTWISALTMETESICYSHCNGYQIPTGLGLKLVDPQSERDPYRKQLFDLFGVEEPEVAKIRWMIICFGRVFDMSLQRSRKLLRFLYYTAHLDKSHDSPSHYTGFGLMDHLLRKNPLKPDSLFFPGNDPYSAEQLLTRVQPMGSHDGAPGTDVSILHPHYMEDGPTQPADENRTWKAWLAQSCLVRDVIPFTLCGVLSNEFVFIARHRPESFLGFLVKYWQFEGANVLENQDLVNQVLAIEVPCEKGNMYPLGKAYIPATELDYARRFLEEGEFFPWLQLDSSLCDSTWLAELGKIARALGFGYPQSELEFYLTVLRFIASANKEGGDPPVNVGRIFDIYSRIEARYHESKTPSISREMICKAFDGDCLIYIPPRDFDDACWVSPTSCVWEAPAYMRCRFPLKSLYDTVNNRRYNKELFHETLGIPNADIFDLLEELDNMGLQEYGTVDQIYNLYEEIDTRQVHMDSEEKQKVRDHFENDRLVYYGDDNGGNWYRTSECLWSSVTDIKGMVALNDQYEDLAEFFIELLGVRTLTLELVHDKLIDQGREQAPINDVKETIWLLNSYLQGEEELPSPSQILESKVFPVRHPSGSIELCSPLVDFTIIDRKHLAGWFSGKAKFLDFDLNDIPRLSPFLEWTGLEARYLSSSVKEISALSGDFYRTLTSPDRNIAQKAHGLLRIAVHFNSPRALKKEQSFYELLKKIEVCETDGITSELHLNQDGKDIKVEVSRSELHLHESEGGLRIYVPGDEESQYLCFHDRIPQALLEWMLTEPSTGICEPLTDRALNVMQSILQAQNKYVAMTLDRAGIVSVEIPDDSQNVELDAATNQINDTRSASRNSEDTLIGDTLNPATHGLSYDASDVHRITGPFRGPSRSPLVANNYTYTPQSTPGSIVLTPPQPEVDMEYRNLLYRTVNTARNTVFPTRSSFDMGTLNHSLDASISERNDIFRLRNSERIERDKKIGAAGELFVFEILSHLTPSLPQFSRDNWESTIRKYVRLHDEYTNMGSWNGRETLDITYTDHEGVLTSLLIEKNYLCPDAWTGRRPRYYLEVKSTTSSWDAPFYMSKNQYERMQTLSRGDSGAPPMDSVYIIFRVFNLGLDSMGMKIFVDPGLMRDNGELSFTAEAWSIVPGDNFREGRSTL</sequence>
<evidence type="ECO:0000313" key="2">
    <source>
        <dbReference type="Proteomes" id="UP000184383"/>
    </source>
</evidence>
<gene>
    <name evidence="1" type="ORF">ASPWEDRAFT_185791</name>
</gene>
<dbReference type="GeneID" id="63747946"/>